<dbReference type="Proteomes" id="UP001177023">
    <property type="component" value="Unassembled WGS sequence"/>
</dbReference>
<comment type="caution">
    <text evidence="1">The sequence shown here is derived from an EMBL/GenBank/DDBJ whole genome shotgun (WGS) entry which is preliminary data.</text>
</comment>
<gene>
    <name evidence="1" type="ORF">MSPICULIGERA_LOCUS15721</name>
</gene>
<feature type="non-terminal residue" evidence="1">
    <location>
        <position position="1"/>
    </location>
</feature>
<sequence length="83" mass="9809">MYLQIDLHSLDPTNQELRSSCQEEYAKWPGKAMVWRQKIEEAFEALTRLLQCPKDKRRPGFLYTVVGLDYGTKDLEKFSKKIQ</sequence>
<evidence type="ECO:0000313" key="2">
    <source>
        <dbReference type="Proteomes" id="UP001177023"/>
    </source>
</evidence>
<protein>
    <submittedName>
        <fullName evidence="1">Uncharacterized protein</fullName>
    </submittedName>
</protein>
<accession>A0AA36CZZ6</accession>
<name>A0AA36CZZ6_9BILA</name>
<dbReference type="AlphaFoldDB" id="A0AA36CZZ6"/>
<dbReference type="EMBL" id="CATQJA010002650">
    <property type="protein sequence ID" value="CAJ0577448.1"/>
    <property type="molecule type" value="Genomic_DNA"/>
</dbReference>
<evidence type="ECO:0000313" key="1">
    <source>
        <dbReference type="EMBL" id="CAJ0577448.1"/>
    </source>
</evidence>
<proteinExistence type="predicted"/>
<keyword evidence="2" id="KW-1185">Reference proteome</keyword>
<reference evidence="1" key="1">
    <citation type="submission" date="2023-06" db="EMBL/GenBank/DDBJ databases">
        <authorList>
            <person name="Delattre M."/>
        </authorList>
    </citation>
    <scope>NUCLEOTIDE SEQUENCE</scope>
    <source>
        <strain evidence="1">AF72</strain>
    </source>
</reference>
<organism evidence="1 2">
    <name type="scientific">Mesorhabditis spiculigera</name>
    <dbReference type="NCBI Taxonomy" id="96644"/>
    <lineage>
        <taxon>Eukaryota</taxon>
        <taxon>Metazoa</taxon>
        <taxon>Ecdysozoa</taxon>
        <taxon>Nematoda</taxon>
        <taxon>Chromadorea</taxon>
        <taxon>Rhabditida</taxon>
        <taxon>Rhabditina</taxon>
        <taxon>Rhabditomorpha</taxon>
        <taxon>Rhabditoidea</taxon>
        <taxon>Rhabditidae</taxon>
        <taxon>Mesorhabditinae</taxon>
        <taxon>Mesorhabditis</taxon>
    </lineage>
</organism>